<dbReference type="EMBL" id="CBLX010000013">
    <property type="protein sequence ID" value="CDG40104.1"/>
    <property type="molecule type" value="Genomic_DNA"/>
</dbReference>
<sequence length="62" mass="7133">MAGDRNDRYREFKLLLRDNRPLYRVCPQRQIGRKPERISALTCLNPQPAPPKGEARSVGLIT</sequence>
<gene>
    <name evidence="2" type="ORF">ASAP_2059</name>
</gene>
<feature type="region of interest" description="Disordered" evidence="1">
    <location>
        <begin position="42"/>
        <end position="62"/>
    </location>
</feature>
<proteinExistence type="predicted"/>
<accession>A0A060QG30</accession>
<evidence type="ECO:0000256" key="1">
    <source>
        <dbReference type="SAM" id="MobiDB-lite"/>
    </source>
</evidence>
<evidence type="ECO:0000313" key="3">
    <source>
        <dbReference type="Proteomes" id="UP000027583"/>
    </source>
</evidence>
<dbReference type="AlphaFoldDB" id="A0A060QG30"/>
<reference evidence="2 3" key="1">
    <citation type="journal article" date="2014" name="Genome Biol. Evol.">
        <title>Acetic acid bacteria genomes reveal functional traits for adaptation to life in insect guts.</title>
        <authorList>
            <person name="Chouaia B."/>
            <person name="Gaiarsa S."/>
            <person name="Crotti E."/>
            <person name="Comandatore F."/>
            <person name="Degli Esposti M."/>
            <person name="Ricci I."/>
            <person name="Alma A."/>
            <person name="Favia G."/>
            <person name="Bandi C."/>
            <person name="Daffonchio D."/>
        </authorList>
    </citation>
    <scope>NUCLEOTIDE SEQUENCE [LARGE SCALE GENOMIC DNA]</scope>
    <source>
        <strain evidence="2 3">SF2.1</strain>
    </source>
</reference>
<evidence type="ECO:0000313" key="2">
    <source>
        <dbReference type="EMBL" id="CDG40104.1"/>
    </source>
</evidence>
<protein>
    <submittedName>
        <fullName evidence="2">Uncharacterized protein</fullName>
    </submittedName>
</protein>
<name>A0A060QG30_9PROT</name>
<comment type="caution">
    <text evidence="2">The sequence shown here is derived from an EMBL/GenBank/DDBJ whole genome shotgun (WGS) entry which is preliminary data.</text>
</comment>
<reference evidence="2 3" key="2">
    <citation type="journal article" date="2014" name="PLoS ONE">
        <title>Evolution of mitochondria reconstructed from the energy metabolism of living bacteria.</title>
        <authorList>
            <person name="Degli Esposti M."/>
            <person name="Chouaia B."/>
            <person name="Comandatore F."/>
            <person name="Crotti E."/>
            <person name="Sassera D."/>
            <person name="Lievens P.M."/>
            <person name="Daffonchio D."/>
            <person name="Bandi C."/>
        </authorList>
    </citation>
    <scope>NUCLEOTIDE SEQUENCE [LARGE SCALE GENOMIC DNA]</scope>
    <source>
        <strain evidence="2 3">SF2.1</strain>
    </source>
</reference>
<dbReference type="Proteomes" id="UP000027583">
    <property type="component" value="Unassembled WGS sequence"/>
</dbReference>
<organism evidence="2 3">
    <name type="scientific">Asaia bogorensis</name>
    <dbReference type="NCBI Taxonomy" id="91915"/>
    <lineage>
        <taxon>Bacteria</taxon>
        <taxon>Pseudomonadati</taxon>
        <taxon>Pseudomonadota</taxon>
        <taxon>Alphaproteobacteria</taxon>
        <taxon>Acetobacterales</taxon>
        <taxon>Acetobacteraceae</taxon>
        <taxon>Asaia</taxon>
    </lineage>
</organism>